<comment type="pathway">
    <text evidence="2 8">Cofactor biosynthesis; biotin biosynthesis.</text>
</comment>
<dbReference type="STRING" id="330734.ABA45_12950"/>
<dbReference type="InterPro" id="IPR015424">
    <property type="entry name" value="PyrdxlP-dep_Trfase"/>
</dbReference>
<dbReference type="PANTHER" id="PTHR13693:SF100">
    <property type="entry name" value="8-AMINO-7-OXONONANOATE SYNTHASE"/>
    <property type="match status" value="1"/>
</dbReference>
<name>A0A0H4IE12_9GAMM</name>
<dbReference type="PANTHER" id="PTHR13693">
    <property type="entry name" value="CLASS II AMINOTRANSFERASE/8-AMINO-7-OXONONANOATE SYNTHASE"/>
    <property type="match status" value="1"/>
</dbReference>
<dbReference type="Gene3D" id="3.40.640.10">
    <property type="entry name" value="Type I PLP-dependent aspartate aminotransferase-like (Major domain)"/>
    <property type="match status" value="1"/>
</dbReference>
<feature type="binding site" evidence="8">
    <location>
        <position position="349"/>
    </location>
    <ligand>
        <name>substrate</name>
    </ligand>
</feature>
<dbReference type="InterPro" id="IPR022834">
    <property type="entry name" value="AONS_Proteobacteria"/>
</dbReference>
<comment type="function">
    <text evidence="8">Catalyzes the decarboxylative condensation of pimeloyl-[acyl-carrier protein] and L-alanine to produce 8-amino-7-oxononanoate (AON), [acyl-carrier protein], and carbon dioxide.</text>
</comment>
<dbReference type="InterPro" id="IPR004839">
    <property type="entry name" value="Aminotransferase_I/II_large"/>
</dbReference>
<evidence type="ECO:0000313" key="11">
    <source>
        <dbReference type="EMBL" id="AKO53207.1"/>
    </source>
</evidence>
<gene>
    <name evidence="8" type="primary">bioF</name>
    <name evidence="11" type="ORF">ABA45_12950</name>
</gene>
<dbReference type="GO" id="GO:0030170">
    <property type="term" value="F:pyridoxal phosphate binding"/>
    <property type="evidence" value="ECO:0007669"/>
    <property type="project" value="UniProtKB-UniRule"/>
</dbReference>
<evidence type="ECO:0000256" key="9">
    <source>
        <dbReference type="PIRSR" id="PIRSR604723-51"/>
    </source>
</evidence>
<dbReference type="GO" id="GO:0008710">
    <property type="term" value="F:8-amino-7-oxononanoate synthase activity"/>
    <property type="evidence" value="ECO:0007669"/>
    <property type="project" value="UniProtKB-UniRule"/>
</dbReference>
<feature type="binding site" evidence="8">
    <location>
        <position position="203"/>
    </location>
    <ligand>
        <name>pyridoxal 5'-phosphate</name>
        <dbReference type="ChEBI" id="CHEBI:597326"/>
    </ligand>
</feature>
<evidence type="ECO:0000256" key="5">
    <source>
        <dbReference type="ARBA" id="ARBA00022756"/>
    </source>
</evidence>
<comment type="similarity">
    <text evidence="8">Belongs to the class-II pyridoxal-phosphate-dependent aminotransferase family. BioF subfamily.</text>
</comment>
<organism evidence="11 12">
    <name type="scientific">Marinobacter psychrophilus</name>
    <dbReference type="NCBI Taxonomy" id="330734"/>
    <lineage>
        <taxon>Bacteria</taxon>
        <taxon>Pseudomonadati</taxon>
        <taxon>Pseudomonadota</taxon>
        <taxon>Gammaproteobacteria</taxon>
        <taxon>Pseudomonadales</taxon>
        <taxon>Marinobacteraceae</taxon>
        <taxon>Marinobacter</taxon>
    </lineage>
</organism>
<feature type="binding site" evidence="8">
    <location>
        <position position="175"/>
    </location>
    <ligand>
        <name>pyridoxal 5'-phosphate</name>
        <dbReference type="ChEBI" id="CHEBI:597326"/>
    </ligand>
</feature>
<keyword evidence="4 8" id="KW-0808">Transferase</keyword>
<dbReference type="Proteomes" id="UP000036406">
    <property type="component" value="Chromosome"/>
</dbReference>
<dbReference type="UniPathway" id="UPA00078"/>
<sequence>MRDFQLELRQRREAGLHRQRREISGPQRPALTVNGQPLLSFCSNDYLGLANHPDNRRVLSEALDENGLGGASSHLICGHHRAHEQLENQLAAFTGRSSALLFSTGYMANLGVISALAGRGDTIFSDRLNHASIVDGCRLSGARVRRYHHGDLEALARMLEETAGHKLVVSDGVFSMDGDVAALVPLAQLCTKHDALLMIDDAHGFGVLGPQGRGSVAAAGLNEEQVPVLMGTLGKAAGTSGAFVAGPAWLTEYLVQKARTYIYTTAMPPALAQASCNSLSLIESFDSQRAHLAALIDRFRDQVTLMGYHLMPSATPIQPIVVGSNEATLALSAELQNRGLLVTAIRPPTVPDGQARLRITLSAAHSFDDLNRLLRALVQCRPDCVVSPVLSEPFAENV</sequence>
<feature type="domain" description="Aminotransferase class I/classII large" evidence="10">
    <location>
        <begin position="38"/>
        <end position="377"/>
    </location>
</feature>
<dbReference type="InterPro" id="IPR004723">
    <property type="entry name" value="AONS_Archaea/Proteobacteria"/>
</dbReference>
<evidence type="ECO:0000256" key="2">
    <source>
        <dbReference type="ARBA" id="ARBA00004746"/>
    </source>
</evidence>
<dbReference type="RefSeq" id="WP_048386722.1">
    <property type="nucleotide sequence ID" value="NZ_CP011494.1"/>
</dbReference>
<dbReference type="Gene3D" id="3.90.1150.10">
    <property type="entry name" value="Aspartate Aminotransferase, domain 1"/>
    <property type="match status" value="1"/>
</dbReference>
<feature type="binding site" evidence="8">
    <location>
        <begin position="105"/>
        <end position="106"/>
    </location>
    <ligand>
        <name>pyridoxal 5'-phosphate</name>
        <dbReference type="ChEBI" id="CHEBI:597326"/>
    </ligand>
</feature>
<comment type="catalytic activity">
    <reaction evidence="7 8">
        <text>6-carboxyhexanoyl-[ACP] + L-alanine + H(+) = (8S)-8-amino-7-oxononanoate + holo-[ACP] + CO2</text>
        <dbReference type="Rhea" id="RHEA:42288"/>
        <dbReference type="Rhea" id="RHEA-COMP:9685"/>
        <dbReference type="Rhea" id="RHEA-COMP:9955"/>
        <dbReference type="ChEBI" id="CHEBI:15378"/>
        <dbReference type="ChEBI" id="CHEBI:16526"/>
        <dbReference type="ChEBI" id="CHEBI:57972"/>
        <dbReference type="ChEBI" id="CHEBI:64479"/>
        <dbReference type="ChEBI" id="CHEBI:78846"/>
        <dbReference type="ChEBI" id="CHEBI:149468"/>
        <dbReference type="EC" id="2.3.1.47"/>
    </reaction>
</comment>
<evidence type="ECO:0000256" key="7">
    <source>
        <dbReference type="ARBA" id="ARBA00047715"/>
    </source>
</evidence>
<evidence type="ECO:0000256" key="8">
    <source>
        <dbReference type="HAMAP-Rule" id="MF_01693"/>
    </source>
</evidence>
<proteinExistence type="inferred from homology"/>
<dbReference type="SUPFAM" id="SSF53383">
    <property type="entry name" value="PLP-dependent transferases"/>
    <property type="match status" value="1"/>
</dbReference>
<keyword evidence="12" id="KW-1185">Reference proteome</keyword>
<evidence type="ECO:0000256" key="4">
    <source>
        <dbReference type="ARBA" id="ARBA00022679"/>
    </source>
</evidence>
<dbReference type="KEGG" id="mpq:ABA45_12950"/>
<evidence type="ECO:0000313" key="12">
    <source>
        <dbReference type="Proteomes" id="UP000036406"/>
    </source>
</evidence>
<dbReference type="InterPro" id="IPR015421">
    <property type="entry name" value="PyrdxlP-dep_Trfase_major"/>
</dbReference>
<keyword evidence="5 8" id="KW-0093">Biotin biosynthesis</keyword>
<dbReference type="CDD" id="cd06454">
    <property type="entry name" value="KBL_like"/>
    <property type="match status" value="1"/>
</dbReference>
<dbReference type="PATRIC" id="fig|330734.3.peg.2711"/>
<evidence type="ECO:0000259" key="10">
    <source>
        <dbReference type="Pfam" id="PF00155"/>
    </source>
</evidence>
<feature type="binding site" evidence="8">
    <location>
        <position position="232"/>
    </location>
    <ligand>
        <name>pyridoxal 5'-phosphate</name>
        <dbReference type="ChEBI" id="CHEBI:597326"/>
    </ligand>
</feature>
<dbReference type="InterPro" id="IPR015422">
    <property type="entry name" value="PyrdxlP-dep_Trfase_small"/>
</dbReference>
<protein>
    <recommendedName>
        <fullName evidence="8">8-amino-7-oxononanoate synthase</fullName>
        <shortName evidence="8">AONS</shortName>
        <ecNumber evidence="8">2.3.1.47</ecNumber>
    </recommendedName>
    <alternativeName>
        <fullName evidence="8">7-keto-8-amino-pelargonic acid synthase</fullName>
        <shortName evidence="8">7-KAP synthase</shortName>
        <shortName evidence="8">KAPA synthase</shortName>
    </alternativeName>
    <alternativeName>
        <fullName evidence="8">8-amino-7-ketopelargonate synthase</fullName>
    </alternativeName>
</protein>
<evidence type="ECO:0000256" key="1">
    <source>
        <dbReference type="ARBA" id="ARBA00001933"/>
    </source>
</evidence>
<dbReference type="EMBL" id="CP011494">
    <property type="protein sequence ID" value="AKO53207.1"/>
    <property type="molecule type" value="Genomic_DNA"/>
</dbReference>
<feature type="binding site" evidence="8">
    <location>
        <position position="18"/>
    </location>
    <ligand>
        <name>substrate</name>
    </ligand>
</feature>
<dbReference type="Pfam" id="PF00155">
    <property type="entry name" value="Aminotran_1_2"/>
    <property type="match status" value="1"/>
</dbReference>
<keyword evidence="6 8" id="KW-0663">Pyridoxal phosphate</keyword>
<evidence type="ECO:0000256" key="3">
    <source>
        <dbReference type="ARBA" id="ARBA00011738"/>
    </source>
</evidence>
<comment type="subunit">
    <text evidence="3 8">Homodimer.</text>
</comment>
<feature type="binding site" evidence="8">
    <location>
        <position position="130"/>
    </location>
    <ligand>
        <name>substrate</name>
    </ligand>
</feature>
<dbReference type="EC" id="2.3.1.47" evidence="8"/>
<accession>A0A0H4IE12</accession>
<dbReference type="NCBIfam" id="TIGR00858">
    <property type="entry name" value="bioF"/>
    <property type="match status" value="1"/>
</dbReference>
<comment type="cofactor">
    <cofactor evidence="1 8 9">
        <name>pyridoxal 5'-phosphate</name>
        <dbReference type="ChEBI" id="CHEBI:597326"/>
    </cofactor>
</comment>
<reference evidence="11 12" key="1">
    <citation type="submission" date="2015-05" db="EMBL/GenBank/DDBJ databases">
        <title>Complete genome of Marinobacter psychrophilus strain 20041T isolated from sea-ice of the Canadian Basin.</title>
        <authorList>
            <person name="Song L."/>
            <person name="Ren L."/>
            <person name="Yu Y."/>
            <person name="Wang X."/>
        </authorList>
    </citation>
    <scope>NUCLEOTIDE SEQUENCE [LARGE SCALE GENOMIC DNA]</scope>
    <source>
        <strain evidence="11 12">20041</strain>
    </source>
</reference>
<dbReference type="InterPro" id="IPR050087">
    <property type="entry name" value="AON_synthase_class-II"/>
</dbReference>
<dbReference type="HAMAP" id="MF_01693">
    <property type="entry name" value="BioF_aminotrans_2"/>
    <property type="match status" value="1"/>
</dbReference>
<dbReference type="AlphaFoldDB" id="A0A0H4IE12"/>
<evidence type="ECO:0000256" key="6">
    <source>
        <dbReference type="ARBA" id="ARBA00022898"/>
    </source>
</evidence>
<dbReference type="GO" id="GO:0009102">
    <property type="term" value="P:biotin biosynthetic process"/>
    <property type="evidence" value="ECO:0007669"/>
    <property type="project" value="UniProtKB-UniRule"/>
</dbReference>
<feature type="modified residue" description="N6-(pyridoxal phosphate)lysine" evidence="8 9">
    <location>
        <position position="235"/>
    </location>
</feature>